<reference evidence="2" key="1">
    <citation type="journal article" date="2022" name="Int. J. Mol. Sci.">
        <title>Draft Genome of Tanacetum Coccineum: Genomic Comparison of Closely Related Tanacetum-Family Plants.</title>
        <authorList>
            <person name="Yamashiro T."/>
            <person name="Shiraishi A."/>
            <person name="Nakayama K."/>
            <person name="Satake H."/>
        </authorList>
    </citation>
    <scope>NUCLEOTIDE SEQUENCE</scope>
</reference>
<protein>
    <submittedName>
        <fullName evidence="2">Uncharacterized protein</fullName>
    </submittedName>
</protein>
<evidence type="ECO:0000313" key="2">
    <source>
        <dbReference type="EMBL" id="GJT96910.1"/>
    </source>
</evidence>
<accession>A0ABQ5IA62</accession>
<name>A0ABQ5IA62_9ASTR</name>
<organism evidence="2 3">
    <name type="scientific">Tanacetum coccineum</name>
    <dbReference type="NCBI Taxonomy" id="301880"/>
    <lineage>
        <taxon>Eukaryota</taxon>
        <taxon>Viridiplantae</taxon>
        <taxon>Streptophyta</taxon>
        <taxon>Embryophyta</taxon>
        <taxon>Tracheophyta</taxon>
        <taxon>Spermatophyta</taxon>
        <taxon>Magnoliopsida</taxon>
        <taxon>eudicotyledons</taxon>
        <taxon>Gunneridae</taxon>
        <taxon>Pentapetalae</taxon>
        <taxon>asterids</taxon>
        <taxon>campanulids</taxon>
        <taxon>Asterales</taxon>
        <taxon>Asteraceae</taxon>
        <taxon>Asteroideae</taxon>
        <taxon>Anthemideae</taxon>
        <taxon>Anthemidinae</taxon>
        <taxon>Tanacetum</taxon>
    </lineage>
</organism>
<feature type="region of interest" description="Disordered" evidence="1">
    <location>
        <begin position="282"/>
        <end position="371"/>
    </location>
</feature>
<keyword evidence="3" id="KW-1185">Reference proteome</keyword>
<gene>
    <name evidence="2" type="ORF">Tco_1092428</name>
</gene>
<reference evidence="2" key="2">
    <citation type="submission" date="2022-01" db="EMBL/GenBank/DDBJ databases">
        <authorList>
            <person name="Yamashiro T."/>
            <person name="Shiraishi A."/>
            <person name="Satake H."/>
            <person name="Nakayama K."/>
        </authorList>
    </citation>
    <scope>NUCLEOTIDE SEQUENCE</scope>
</reference>
<proteinExistence type="predicted"/>
<comment type="caution">
    <text evidence="2">The sequence shown here is derived from an EMBL/GenBank/DDBJ whole genome shotgun (WGS) entry which is preliminary data.</text>
</comment>
<evidence type="ECO:0000313" key="3">
    <source>
        <dbReference type="Proteomes" id="UP001151760"/>
    </source>
</evidence>
<evidence type="ECO:0000256" key="1">
    <source>
        <dbReference type="SAM" id="MobiDB-lite"/>
    </source>
</evidence>
<feature type="compositionally biased region" description="Acidic residues" evidence="1">
    <location>
        <begin position="297"/>
        <end position="327"/>
    </location>
</feature>
<dbReference type="EMBL" id="BQNB010020523">
    <property type="protein sequence ID" value="GJT96910.1"/>
    <property type="molecule type" value="Genomic_DNA"/>
</dbReference>
<dbReference type="Proteomes" id="UP001151760">
    <property type="component" value="Unassembled WGS sequence"/>
</dbReference>
<feature type="region of interest" description="Disordered" evidence="1">
    <location>
        <begin position="221"/>
        <end position="245"/>
    </location>
</feature>
<sequence>MRYWHIDWVLSQNLNTRDTSFFNSLWLAEALNKFRRTSLLLADLYLNKLAPSSIIEGHHFALKELLKEPGNRDLIKPLLLNFNDEDEDTDDEVEEVVKAKNKEKAVVTSPKYKGKAITTDDDLSKPFKKVLKCPFTKRIIEFSAPGHRLPTNAKIYDSTGDPEDHITKFTDAVMIDIHISSDYEEPSDEGSPGVVVYGYDGLPMHLVDPYVEAALQAPPSPDYVHGLEESEQASPSPDYVPGPEYLEYLAPSDAEIPVKDQPYATDASPTALSLGYIADSDLEDESEDGPTDYPADVGDDDDLFGDDADEEDEEEASKEEGEEEEEEHLASVDSTTVSPAVDPVPSAKETEPFEIDESAATPPPPPAYCTTSRMSVRHLYRFLLRQRVAEIRLKAASSSPLPPPLSPLLLPSTDRRADIPEAVLSPRKRLCLAPGPRFEVKKSSSAAARPTRGYKADYGFIDTLDADLRRDRVREMGYGITDVWEDSTEATEEDTDEIYVRFKDTQDDRALLRGQVNMLRKDRHYHLNTAMLVESEARVARKAWA</sequence>